<evidence type="ECO:0000256" key="2">
    <source>
        <dbReference type="ARBA" id="ARBA00006236"/>
    </source>
</evidence>
<comment type="subcellular location">
    <subcellularLocation>
        <location evidence="1">Cell membrane</location>
        <topology evidence="1">Multi-pass membrane protein</topology>
    </subcellularLocation>
</comment>
<evidence type="ECO:0000259" key="9">
    <source>
        <dbReference type="PROSITE" id="PS50850"/>
    </source>
</evidence>
<dbReference type="Gene3D" id="1.20.1720.10">
    <property type="entry name" value="Multidrug resistance protein D"/>
    <property type="match status" value="1"/>
</dbReference>
<dbReference type="InterPro" id="IPR050189">
    <property type="entry name" value="MFS_Efflux_Transporters"/>
</dbReference>
<feature type="transmembrane region" description="Helical" evidence="8">
    <location>
        <begin position="50"/>
        <end position="70"/>
    </location>
</feature>
<dbReference type="InterPro" id="IPR004812">
    <property type="entry name" value="Efflux_drug-R_Bcr/CmlA"/>
</dbReference>
<feature type="transmembrane region" description="Helical" evidence="8">
    <location>
        <begin position="345"/>
        <end position="365"/>
    </location>
</feature>
<dbReference type="AlphaFoldDB" id="A0A841DM32"/>
<dbReference type="GO" id="GO:0005886">
    <property type="term" value="C:plasma membrane"/>
    <property type="evidence" value="ECO:0007669"/>
    <property type="project" value="UniProtKB-SubCell"/>
</dbReference>
<evidence type="ECO:0000313" key="10">
    <source>
        <dbReference type="EMBL" id="MBB5979602.1"/>
    </source>
</evidence>
<accession>A0A841DM32</accession>
<organism evidence="10 11">
    <name type="scientific">Kribbella solani</name>
    <dbReference type="NCBI Taxonomy" id="236067"/>
    <lineage>
        <taxon>Bacteria</taxon>
        <taxon>Bacillati</taxon>
        <taxon>Actinomycetota</taxon>
        <taxon>Actinomycetes</taxon>
        <taxon>Propionibacteriales</taxon>
        <taxon>Kribbellaceae</taxon>
        <taxon>Kribbella</taxon>
    </lineage>
</organism>
<evidence type="ECO:0000256" key="7">
    <source>
        <dbReference type="ARBA" id="ARBA00023136"/>
    </source>
</evidence>
<dbReference type="PANTHER" id="PTHR43124:SF3">
    <property type="entry name" value="CHLORAMPHENICOL EFFLUX PUMP RV0191"/>
    <property type="match status" value="1"/>
</dbReference>
<feature type="transmembrane region" description="Helical" evidence="8">
    <location>
        <begin position="9"/>
        <end position="30"/>
    </location>
</feature>
<evidence type="ECO:0000256" key="1">
    <source>
        <dbReference type="ARBA" id="ARBA00004651"/>
    </source>
</evidence>
<dbReference type="EMBL" id="JACHNF010000001">
    <property type="protein sequence ID" value="MBB5979602.1"/>
    <property type="molecule type" value="Genomic_DNA"/>
</dbReference>
<proteinExistence type="inferred from homology"/>
<comment type="similarity">
    <text evidence="2">Belongs to the major facilitator superfamily. Bcr/CmlA family.</text>
</comment>
<name>A0A841DM32_9ACTN</name>
<keyword evidence="5 8" id="KW-0812">Transmembrane</keyword>
<sequence length="395" mass="40522">MTITRPQQAVLTTTVLGTVVLITAIAPLATDMYVPAFPLVARDLNANATQVQLTLTTFFVGMALGQLFGGPFSDRAGRRRPLLIALLVLTAASALCGLSPAIGLMMVARFVQGFSGGWAMVIARSLVVDLTSGPRLVRAMNLVAGVAGAAPIVGPLLGAMILQFSQWRVSFWVVAGLAGVMVITVAVGVPETLAVRHRGGLAELITSAGKVLRQREFTGYLVMFAFSMGTIFAYVATSAFVLQSMNGLSPIAYSVDFAFNAVGLTIATLVAGRLAGRVPTRRVIGAGLAATSLAGVLLLAGALFGMPLVIALIGFFVLMTAQGLIGPNAGALASGAVPEHPGTGSALLGFLQWCMAGLIAPLAGLGGEHTAVPMAVIVLVLTASSLIAIRASDHC</sequence>
<keyword evidence="6 8" id="KW-1133">Transmembrane helix</keyword>
<feature type="domain" description="Major facilitator superfamily (MFS) profile" evidence="9">
    <location>
        <begin position="10"/>
        <end position="393"/>
    </location>
</feature>
<evidence type="ECO:0000256" key="3">
    <source>
        <dbReference type="ARBA" id="ARBA00022448"/>
    </source>
</evidence>
<feature type="transmembrane region" description="Helical" evidence="8">
    <location>
        <begin position="283"/>
        <end position="304"/>
    </location>
</feature>
<feature type="transmembrane region" description="Helical" evidence="8">
    <location>
        <begin position="169"/>
        <end position="189"/>
    </location>
</feature>
<keyword evidence="7 8" id="KW-0472">Membrane</keyword>
<evidence type="ECO:0000256" key="4">
    <source>
        <dbReference type="ARBA" id="ARBA00022475"/>
    </source>
</evidence>
<feature type="transmembrane region" description="Helical" evidence="8">
    <location>
        <begin position="310"/>
        <end position="333"/>
    </location>
</feature>
<gene>
    <name evidence="10" type="ORF">HDA44_002943</name>
</gene>
<evidence type="ECO:0000256" key="6">
    <source>
        <dbReference type="ARBA" id="ARBA00022989"/>
    </source>
</evidence>
<keyword evidence="4" id="KW-1003">Cell membrane</keyword>
<keyword evidence="3" id="KW-0813">Transport</keyword>
<comment type="caution">
    <text evidence="10">The sequence shown here is derived from an EMBL/GenBank/DDBJ whole genome shotgun (WGS) entry which is preliminary data.</text>
</comment>
<feature type="transmembrane region" description="Helical" evidence="8">
    <location>
        <begin position="139"/>
        <end position="163"/>
    </location>
</feature>
<dbReference type="SUPFAM" id="SSF103473">
    <property type="entry name" value="MFS general substrate transporter"/>
    <property type="match status" value="1"/>
</dbReference>
<dbReference type="InterPro" id="IPR020846">
    <property type="entry name" value="MFS_dom"/>
</dbReference>
<reference evidence="10 11" key="1">
    <citation type="submission" date="2020-08" db="EMBL/GenBank/DDBJ databases">
        <title>Sequencing the genomes of 1000 actinobacteria strains.</title>
        <authorList>
            <person name="Klenk H.-P."/>
        </authorList>
    </citation>
    <scope>NUCLEOTIDE SEQUENCE [LARGE SCALE GENOMIC DNA]</scope>
    <source>
        <strain evidence="10 11">DSM 17294</strain>
    </source>
</reference>
<feature type="transmembrane region" description="Helical" evidence="8">
    <location>
        <begin position="110"/>
        <end position="127"/>
    </location>
</feature>
<dbReference type="RefSeq" id="WP_337906005.1">
    <property type="nucleotide sequence ID" value="NZ_BAAAVN010000006.1"/>
</dbReference>
<evidence type="ECO:0000313" key="11">
    <source>
        <dbReference type="Proteomes" id="UP000558997"/>
    </source>
</evidence>
<feature type="transmembrane region" description="Helical" evidence="8">
    <location>
        <begin position="82"/>
        <end position="104"/>
    </location>
</feature>
<dbReference type="PANTHER" id="PTHR43124">
    <property type="entry name" value="PURINE EFFLUX PUMP PBUE"/>
    <property type="match status" value="1"/>
</dbReference>
<dbReference type="GO" id="GO:1990961">
    <property type="term" value="P:xenobiotic detoxification by transmembrane export across the plasma membrane"/>
    <property type="evidence" value="ECO:0007669"/>
    <property type="project" value="InterPro"/>
</dbReference>
<feature type="transmembrane region" description="Helical" evidence="8">
    <location>
        <begin position="371"/>
        <end position="389"/>
    </location>
</feature>
<dbReference type="PROSITE" id="PS00216">
    <property type="entry name" value="SUGAR_TRANSPORT_1"/>
    <property type="match status" value="1"/>
</dbReference>
<keyword evidence="11" id="KW-1185">Reference proteome</keyword>
<protein>
    <submittedName>
        <fullName evidence="10">DHA1 family bicyclomycin/chloramphenicol resistance-like MFS transporter</fullName>
    </submittedName>
</protein>
<dbReference type="PROSITE" id="PS50850">
    <property type="entry name" value="MFS"/>
    <property type="match status" value="1"/>
</dbReference>
<evidence type="ECO:0000256" key="8">
    <source>
        <dbReference type="SAM" id="Phobius"/>
    </source>
</evidence>
<dbReference type="InterPro" id="IPR011701">
    <property type="entry name" value="MFS"/>
</dbReference>
<dbReference type="CDD" id="cd17320">
    <property type="entry name" value="MFS_MdfA_MDR_like"/>
    <property type="match status" value="1"/>
</dbReference>
<dbReference type="InterPro" id="IPR005829">
    <property type="entry name" value="Sugar_transporter_CS"/>
</dbReference>
<dbReference type="Pfam" id="PF07690">
    <property type="entry name" value="MFS_1"/>
    <property type="match status" value="1"/>
</dbReference>
<feature type="transmembrane region" description="Helical" evidence="8">
    <location>
        <begin position="220"/>
        <end position="245"/>
    </location>
</feature>
<dbReference type="NCBIfam" id="TIGR00710">
    <property type="entry name" value="efflux_Bcr_CflA"/>
    <property type="match status" value="1"/>
</dbReference>
<feature type="transmembrane region" description="Helical" evidence="8">
    <location>
        <begin position="251"/>
        <end position="271"/>
    </location>
</feature>
<dbReference type="GO" id="GO:0042910">
    <property type="term" value="F:xenobiotic transmembrane transporter activity"/>
    <property type="evidence" value="ECO:0007669"/>
    <property type="project" value="InterPro"/>
</dbReference>
<dbReference type="Proteomes" id="UP000558997">
    <property type="component" value="Unassembled WGS sequence"/>
</dbReference>
<evidence type="ECO:0000256" key="5">
    <source>
        <dbReference type="ARBA" id="ARBA00022692"/>
    </source>
</evidence>
<dbReference type="InterPro" id="IPR036259">
    <property type="entry name" value="MFS_trans_sf"/>
</dbReference>